<dbReference type="CDD" id="cd01449">
    <property type="entry name" value="TST_Repeat_2"/>
    <property type="match status" value="1"/>
</dbReference>
<keyword evidence="3" id="KW-0808">Transferase</keyword>
<keyword evidence="1" id="KW-0677">Repeat</keyword>
<evidence type="ECO:0000259" key="2">
    <source>
        <dbReference type="PROSITE" id="PS50206"/>
    </source>
</evidence>
<dbReference type="PANTHER" id="PTHR43855">
    <property type="entry name" value="THIOSULFATE SULFURTRANSFERASE"/>
    <property type="match status" value="1"/>
</dbReference>
<dbReference type="CDD" id="cd01448">
    <property type="entry name" value="TST_Repeat_1"/>
    <property type="match status" value="1"/>
</dbReference>
<dbReference type="AlphaFoldDB" id="H8Z3A3"/>
<sequence length="296" mass="32549">MKMNRLFHHGIRGGLALALSVLLLWALPAAAETLRVTPEWLNDHLQQPDLVLIDARAPADYAAGHLPGAVNLPELATYRDRGRDGRIVEPPVMQKLLRELGVRPDATLIVYDDGSLLSSARVFWTLEVYGLKNVRLLDKGFAGWQARDFPVATDTTKPARSDYVAEVDPTRIATRFTTQLAITDPAQQLIDARSPGAYAGKVSKAKRFGHIPSAINIPVHENLAQAPDGSALRNLDELAQIYAEVPKERNLVLYCDIGRVSAVNYLALRELGYQVANYDASWLEWGNDSGLPIVGP</sequence>
<dbReference type="HOGENOM" id="CLU_031618_1_0_6"/>
<accession>H8Z3A3</accession>
<evidence type="ECO:0000313" key="4">
    <source>
        <dbReference type="Proteomes" id="UP000002964"/>
    </source>
</evidence>
<feature type="domain" description="Rhodanese" evidence="2">
    <location>
        <begin position="183"/>
        <end position="294"/>
    </location>
</feature>
<dbReference type="InterPro" id="IPR051126">
    <property type="entry name" value="Thiosulfate_sulfurtransferase"/>
</dbReference>
<gene>
    <name evidence="3" type="ORF">Thi970DRAFT_02044</name>
</gene>
<name>H8Z3A3_9GAMM</name>
<dbReference type="GO" id="GO:0004792">
    <property type="term" value="F:thiosulfate-cyanide sulfurtransferase activity"/>
    <property type="evidence" value="ECO:0007669"/>
    <property type="project" value="InterPro"/>
</dbReference>
<evidence type="ECO:0000313" key="3">
    <source>
        <dbReference type="EMBL" id="EIC21811.1"/>
    </source>
</evidence>
<dbReference type="Gene3D" id="3.40.250.10">
    <property type="entry name" value="Rhodanese-like domain"/>
    <property type="match status" value="2"/>
</dbReference>
<organism evidence="3 4">
    <name type="scientific">Thiorhodovibrio frisius</name>
    <dbReference type="NCBI Taxonomy" id="631362"/>
    <lineage>
        <taxon>Bacteria</taxon>
        <taxon>Pseudomonadati</taxon>
        <taxon>Pseudomonadota</taxon>
        <taxon>Gammaproteobacteria</taxon>
        <taxon>Chromatiales</taxon>
        <taxon>Chromatiaceae</taxon>
        <taxon>Thiorhodovibrio</taxon>
    </lineage>
</organism>
<feature type="domain" description="Rhodanese" evidence="2">
    <location>
        <begin position="46"/>
        <end position="153"/>
    </location>
</feature>
<dbReference type="InterPro" id="IPR036873">
    <property type="entry name" value="Rhodanese-like_dom_sf"/>
</dbReference>
<dbReference type="SMART" id="SM00450">
    <property type="entry name" value="RHOD"/>
    <property type="match status" value="2"/>
</dbReference>
<dbReference type="Proteomes" id="UP000002964">
    <property type="component" value="Unassembled WGS sequence"/>
</dbReference>
<reference evidence="3 4" key="2">
    <citation type="submission" date="2011-11" db="EMBL/GenBank/DDBJ databases">
        <authorList>
            <consortium name="US DOE Joint Genome Institute"/>
            <person name="Lucas S."/>
            <person name="Han J."/>
            <person name="Lapidus A."/>
            <person name="Cheng J.-F."/>
            <person name="Goodwin L."/>
            <person name="Pitluck S."/>
            <person name="Peters L."/>
            <person name="Ovchinnikova G."/>
            <person name="Zhang X."/>
            <person name="Detter J.C."/>
            <person name="Han C."/>
            <person name="Tapia R."/>
            <person name="Land M."/>
            <person name="Hauser L."/>
            <person name="Kyrpides N."/>
            <person name="Ivanova N."/>
            <person name="Pagani I."/>
            <person name="Vogl K."/>
            <person name="Liu Z."/>
            <person name="Overmann J."/>
            <person name="Frigaard N.-U."/>
            <person name="Bryant D."/>
            <person name="Woyke T."/>
        </authorList>
    </citation>
    <scope>NUCLEOTIDE SEQUENCE [LARGE SCALE GENOMIC DNA]</scope>
    <source>
        <strain evidence="3 4">970</strain>
    </source>
</reference>
<protein>
    <submittedName>
        <fullName evidence="3">Rhodanese-related sulfurtransferase</fullName>
    </submittedName>
</protein>
<evidence type="ECO:0000256" key="1">
    <source>
        <dbReference type="ARBA" id="ARBA00022737"/>
    </source>
</evidence>
<dbReference type="PROSITE" id="PS50206">
    <property type="entry name" value="RHODANESE_3"/>
    <property type="match status" value="2"/>
</dbReference>
<keyword evidence="4" id="KW-1185">Reference proteome</keyword>
<dbReference type="PANTHER" id="PTHR43855:SF1">
    <property type="entry name" value="THIOSULFATE SULFURTRANSFERASE"/>
    <property type="match status" value="1"/>
</dbReference>
<dbReference type="PROSITE" id="PS00380">
    <property type="entry name" value="RHODANESE_1"/>
    <property type="match status" value="1"/>
</dbReference>
<dbReference type="SUPFAM" id="SSF52821">
    <property type="entry name" value="Rhodanese/Cell cycle control phosphatase"/>
    <property type="match status" value="2"/>
</dbReference>
<dbReference type="Pfam" id="PF00581">
    <property type="entry name" value="Rhodanese"/>
    <property type="match status" value="2"/>
</dbReference>
<reference evidence="4" key="1">
    <citation type="submission" date="2011-06" db="EMBL/GenBank/DDBJ databases">
        <authorList>
            <consortium name="US DOE Joint Genome Institute (JGI-PGF)"/>
            <person name="Lucas S."/>
            <person name="Han J."/>
            <person name="Lapidus A."/>
            <person name="Cheng J.-F."/>
            <person name="Goodwin L."/>
            <person name="Pitluck S."/>
            <person name="Peters L."/>
            <person name="Land M.L."/>
            <person name="Hauser L."/>
            <person name="Vogl K."/>
            <person name="Liu Z."/>
            <person name="Overmann J."/>
            <person name="Frigaard N.-U."/>
            <person name="Bryant D.A."/>
            <person name="Woyke T.J."/>
        </authorList>
    </citation>
    <scope>NUCLEOTIDE SEQUENCE [LARGE SCALE GENOMIC DNA]</scope>
    <source>
        <strain evidence="4">970</strain>
    </source>
</reference>
<dbReference type="eggNOG" id="COG2897">
    <property type="taxonomic scope" value="Bacteria"/>
</dbReference>
<dbReference type="OrthoDB" id="9781034at2"/>
<proteinExistence type="predicted"/>
<dbReference type="STRING" id="631362.Thi970DRAFT_02044"/>
<dbReference type="EMBL" id="JH603169">
    <property type="protein sequence ID" value="EIC21811.1"/>
    <property type="molecule type" value="Genomic_DNA"/>
</dbReference>
<dbReference type="InterPro" id="IPR001307">
    <property type="entry name" value="Thiosulphate_STrfase_CS"/>
</dbReference>
<dbReference type="RefSeq" id="WP_009148395.1">
    <property type="nucleotide sequence ID" value="NZ_CP121471.1"/>
</dbReference>
<dbReference type="InterPro" id="IPR001763">
    <property type="entry name" value="Rhodanese-like_dom"/>
</dbReference>